<dbReference type="EMBL" id="CP133152">
    <property type="protein sequence ID" value="WVT07087.1"/>
    <property type="molecule type" value="Genomic_DNA"/>
</dbReference>
<dbReference type="RefSeq" id="WP_331376106.1">
    <property type="nucleotide sequence ID" value="NZ_CP133152.1"/>
</dbReference>
<evidence type="ECO:0000313" key="2">
    <source>
        <dbReference type="Proteomes" id="UP001432360"/>
    </source>
</evidence>
<reference evidence="1" key="1">
    <citation type="submission" date="2023-08" db="EMBL/GenBank/DDBJ databases">
        <title>Complete genome sequence of Sinorhizobium chiapanecum ITTG S70 isolated from Acaciella angustissima nodules in Chiapas-Mexico.</title>
        <authorList>
            <person name="Rincon-Rosales R."/>
            <person name="Rogel M.A."/>
            <person name="Rincon-Medina C.I."/>
            <person name="Guerrero G."/>
            <person name="Manzano-Gomez L.A."/>
            <person name="Lopez-Lopez A."/>
            <person name="Rincon Molina F.A."/>
            <person name="Martinez-Romero E."/>
        </authorList>
    </citation>
    <scope>NUCLEOTIDE SEQUENCE</scope>
    <source>
        <strain evidence="1">ITTG S70</strain>
        <plasmid evidence="1">pSchITTGS70d</plasmid>
    </source>
</reference>
<dbReference type="Gene3D" id="3.40.50.150">
    <property type="entry name" value="Vaccinia Virus protein VP39"/>
    <property type="match status" value="1"/>
</dbReference>
<evidence type="ECO:0000313" key="1">
    <source>
        <dbReference type="EMBL" id="WVT07087.1"/>
    </source>
</evidence>
<organism evidence="1 2">
    <name type="scientific">Sinorhizobium chiapasense</name>
    <dbReference type="NCBI Taxonomy" id="501572"/>
    <lineage>
        <taxon>Bacteria</taxon>
        <taxon>Pseudomonadati</taxon>
        <taxon>Pseudomonadota</taxon>
        <taxon>Alphaproteobacteria</taxon>
        <taxon>Hyphomicrobiales</taxon>
        <taxon>Rhizobiaceae</taxon>
        <taxon>Sinorhizobium/Ensifer group</taxon>
        <taxon>Sinorhizobium</taxon>
    </lineage>
</organism>
<dbReference type="Proteomes" id="UP001432360">
    <property type="component" value="Plasmid pSchITTGS70d"/>
</dbReference>
<geneLocation type="plasmid" evidence="1 2">
    <name>pSchITTGS70d</name>
</geneLocation>
<keyword evidence="1" id="KW-0614">Plasmid</keyword>
<keyword evidence="2" id="KW-1185">Reference proteome</keyword>
<evidence type="ECO:0008006" key="3">
    <source>
        <dbReference type="Google" id="ProtNLM"/>
    </source>
</evidence>
<protein>
    <recommendedName>
        <fullName evidence="3">Methyltransferase</fullName>
    </recommendedName>
</protein>
<proteinExistence type="predicted"/>
<dbReference type="InterPro" id="IPR029063">
    <property type="entry name" value="SAM-dependent_MTases_sf"/>
</dbReference>
<dbReference type="SUPFAM" id="SSF53335">
    <property type="entry name" value="S-adenosyl-L-methionine-dependent methyltransferases"/>
    <property type="match status" value="1"/>
</dbReference>
<sequence>MKSDRMWAPGQAIRLHVFYQEASRILRPGGRLVVAEYMHSGKLLEPSLQRRLKEWLDGWLIPGLETREQHLGSAAAAGFSNLRVINNNAAARRSLRRLYKLALVARPIDYCPSTLGLRNAVQHGNVIASLRQYQLLQQEVWFYGILTGKKE</sequence>
<accession>A0ABZ2BHX7</accession>
<gene>
    <name evidence="1" type="ORF">RB548_30470</name>
</gene>
<name>A0ABZ2BHX7_9HYPH</name>